<feature type="compositionally biased region" description="Polar residues" evidence="5">
    <location>
        <begin position="99"/>
        <end position="116"/>
    </location>
</feature>
<dbReference type="GO" id="GO:0006623">
    <property type="term" value="P:protein targeting to vacuole"/>
    <property type="evidence" value="ECO:0007669"/>
    <property type="project" value="InterPro"/>
</dbReference>
<dbReference type="AlphaFoldDB" id="I2G0D0"/>
<dbReference type="InterPro" id="IPR043971">
    <property type="entry name" value="FUZ/MON1/HPS1_longin_2"/>
</dbReference>
<evidence type="ECO:0000259" key="6">
    <source>
        <dbReference type="Pfam" id="PF19036"/>
    </source>
</evidence>
<dbReference type="GO" id="GO:0032585">
    <property type="term" value="C:multivesicular body membrane"/>
    <property type="evidence" value="ECO:0007669"/>
    <property type="project" value="UniProtKB-SubCell"/>
</dbReference>
<dbReference type="EMBL" id="CAGI01000176">
    <property type="protein sequence ID" value="CCF52623.1"/>
    <property type="molecule type" value="Genomic_DNA"/>
</dbReference>
<reference evidence="9 10" key="1">
    <citation type="journal article" date="2012" name="Plant Cell">
        <title>Genome comparison of barley and maize smut fungi reveals targeted loss of RNA silencing components and species-specific presence of transposable elements.</title>
        <authorList>
            <person name="Laurie J.D."/>
            <person name="Ali S."/>
            <person name="Linning R."/>
            <person name="Mannhaupt G."/>
            <person name="Wong P."/>
            <person name="Gueldener U."/>
            <person name="Muensterkoetter M."/>
            <person name="Moore R."/>
            <person name="Kahmann R."/>
            <person name="Bakkeren G."/>
            <person name="Schirawski J."/>
        </authorList>
    </citation>
    <scope>NUCLEOTIDE SEQUENCE [LARGE SCALE GENOMIC DNA]</scope>
    <source>
        <strain evidence="10">Uh4875-4</strain>
    </source>
</reference>
<comment type="caution">
    <text evidence="9">The sequence shown here is derived from an EMBL/GenBank/DDBJ whole genome shotgun (WGS) entry which is preliminary data.</text>
</comment>
<feature type="region of interest" description="Disordered" evidence="5">
    <location>
        <begin position="292"/>
        <end position="347"/>
    </location>
</feature>
<feature type="compositionally biased region" description="Low complexity" evidence="5">
    <location>
        <begin position="318"/>
        <end position="329"/>
    </location>
</feature>
<comment type="subcellular location">
    <subcellularLocation>
        <location evidence="2">Endosome</location>
        <location evidence="2">Multivesicular body membrane</location>
        <topology evidence="2">Peripheral membrane protein</topology>
    </subcellularLocation>
    <subcellularLocation>
        <location evidence="1">Prevacuolar compartment membrane</location>
        <topology evidence="1">Peripheral membrane protein</topology>
    </subcellularLocation>
</comment>
<dbReference type="Pfam" id="PF19038">
    <property type="entry name" value="Fuz_longin_3"/>
    <property type="match status" value="1"/>
</dbReference>
<dbReference type="InterPro" id="IPR043970">
    <property type="entry name" value="FUZ/MON1/HPS1_longin_3"/>
</dbReference>
<feature type="domain" description="FUZ/MON1/HPS1 first Longin" evidence="6">
    <location>
        <begin position="278"/>
        <end position="445"/>
    </location>
</feature>
<sequence>MPPSAASSSRNAEASADEPANVASTSAPRNSRAPSARPTVLWTKSWTSATVSPSTTSSNVTVGSNTSTAADASSSCSLPVSNISSDSTRASTPIPDLSFSPSTPQAVASDELSSAPTRAAQASGQASSSNDGAPVHIPSRQGSHDSDQSSDGAFNDAAEDEPEAIGITTSSSIHALDLLYRVSDKAAADRASQGQNLRSRLSQLSTSRASNKNRSRSNSRDPSTSTRAISPQFVDRQDGAADSVAEEKPESSTGIEAGQIEEASVSTPEEPEQYADRKYYILSSAGKPIYISHASLSRRKRRRDQRRRREQERSSPQSADSDSTTANAAPKDTGDESDEEDESSTTQVGVMQALISIFADEESDKLRFIRQGDLLITFLLRAPLYLVCVSNWNEEPSTLRQHLEYLYLQVISLVSASQLTRLFSRMPNFDLRRLLEGTEGIFDYLVNQLNANETDDDDGGDGNGQAVAEGDAVGRSKVKRLITDWASCHQWWLQALQPIRITVPSLRDQLTAALQPPAAESSSSTQPQRPKDLLYVLLIANGRIVTLLRPRKHSVHPIDLLLLTNTVVGSRSIKRSGGSEDAEIWLPFSMPKFAPQGFVHAYVKFLDSESWIAQPASQAGTHDSKMTSSELAVIVVTADKDAFPTVSSWISSLVAKPPIEASDRSETASIISNTKAKKTCLTSKTLKSDPADEGEAWLTNFQRHILTLCRHLSDPTNIEEGAPRVSAYTCAELGLAGLRHFVYRSNSTIQLTSPTLPEPYSTSATDRKRLFTLYSLVHHNIHHPVPPSTTAAVGAENMVPSNPTTPAAGAGAGVLEGGSSQLASAFGFGGAGGMWSSQAARPLLNADRRLKMQLVKTEHEQVLGWITSPFELYLCVNPQVSKLAIVAIANGLTKWIKTNERDLFLINAGSF</sequence>
<dbReference type="GO" id="GO:0016192">
    <property type="term" value="P:vesicle-mediated transport"/>
    <property type="evidence" value="ECO:0007669"/>
    <property type="project" value="InterPro"/>
</dbReference>
<proteinExistence type="predicted"/>
<feature type="compositionally biased region" description="Low complexity" evidence="5">
    <location>
        <begin position="47"/>
        <end position="77"/>
    </location>
</feature>
<dbReference type="InterPro" id="IPR043972">
    <property type="entry name" value="FUZ/MON1/HPS1_longin_1"/>
</dbReference>
<evidence type="ECO:0000256" key="3">
    <source>
        <dbReference type="ARBA" id="ARBA00018132"/>
    </source>
</evidence>
<feature type="domain" description="FUZ/MON1/HPS1 third Longin" evidence="8">
    <location>
        <begin position="737"/>
        <end position="900"/>
    </location>
</feature>
<evidence type="ECO:0000313" key="10">
    <source>
        <dbReference type="Proteomes" id="UP000006174"/>
    </source>
</evidence>
<feature type="compositionally biased region" description="Polar residues" evidence="5">
    <location>
        <begin position="22"/>
        <end position="33"/>
    </location>
</feature>
<feature type="compositionally biased region" description="Low complexity" evidence="5">
    <location>
        <begin position="1"/>
        <end position="14"/>
    </location>
</feature>
<dbReference type="PANTHER" id="PTHR13027">
    <property type="entry name" value="SAND PROTEIN-RELATED"/>
    <property type="match status" value="1"/>
</dbReference>
<feature type="domain" description="FUZ/MON1/HPS1 second Longin" evidence="7">
    <location>
        <begin position="531"/>
        <end position="652"/>
    </location>
</feature>
<evidence type="ECO:0000256" key="2">
    <source>
        <dbReference type="ARBA" id="ARBA00004440"/>
    </source>
</evidence>
<feature type="region of interest" description="Disordered" evidence="5">
    <location>
        <begin position="1"/>
        <end position="170"/>
    </location>
</feature>
<evidence type="ECO:0000259" key="7">
    <source>
        <dbReference type="Pfam" id="PF19037"/>
    </source>
</evidence>
<gene>
    <name evidence="9" type="ORF">UHOR_04753</name>
</gene>
<dbReference type="Pfam" id="PF19036">
    <property type="entry name" value="Fuz_longin_1"/>
    <property type="match status" value="1"/>
</dbReference>
<protein>
    <recommendedName>
        <fullName evidence="3">Vacuolar fusion protein MON1</fullName>
    </recommendedName>
    <alternativeName>
        <fullName evidence="4">Vacuolar fusion protein mon1</fullName>
    </alternativeName>
</protein>
<dbReference type="PANTHER" id="PTHR13027:SF7">
    <property type="entry name" value="VACUOLAR FUSION PROTEIN MON1 HOMOLOG"/>
    <property type="match status" value="1"/>
</dbReference>
<evidence type="ECO:0000256" key="4">
    <source>
        <dbReference type="ARBA" id="ARBA00019201"/>
    </source>
</evidence>
<dbReference type="Pfam" id="PF19037">
    <property type="entry name" value="Fuz_longin_2"/>
    <property type="match status" value="1"/>
</dbReference>
<dbReference type="STRING" id="1128400.I2G0D0"/>
<keyword evidence="10" id="KW-1185">Reference proteome</keyword>
<dbReference type="eggNOG" id="KOG0997">
    <property type="taxonomic scope" value="Eukaryota"/>
</dbReference>
<accession>I2G0D0</accession>
<feature type="region of interest" description="Disordered" evidence="5">
    <location>
        <begin position="185"/>
        <end position="272"/>
    </location>
</feature>
<dbReference type="HOGENOM" id="CLU_014574_2_1_1"/>
<evidence type="ECO:0000256" key="5">
    <source>
        <dbReference type="SAM" id="MobiDB-lite"/>
    </source>
</evidence>
<name>I2G0D0_USTHO</name>
<organism evidence="9 10">
    <name type="scientific">Ustilago hordei</name>
    <name type="common">Barley covered smut fungus</name>
    <dbReference type="NCBI Taxonomy" id="120017"/>
    <lineage>
        <taxon>Eukaryota</taxon>
        <taxon>Fungi</taxon>
        <taxon>Dikarya</taxon>
        <taxon>Basidiomycota</taxon>
        <taxon>Ustilaginomycotina</taxon>
        <taxon>Ustilaginomycetes</taxon>
        <taxon>Ustilaginales</taxon>
        <taxon>Ustilaginaceae</taxon>
        <taxon>Ustilago</taxon>
    </lineage>
</organism>
<dbReference type="Proteomes" id="UP000006174">
    <property type="component" value="Unassembled WGS sequence"/>
</dbReference>
<evidence type="ECO:0000259" key="8">
    <source>
        <dbReference type="Pfam" id="PF19038"/>
    </source>
</evidence>
<dbReference type="GO" id="GO:0000329">
    <property type="term" value="C:fungal-type vacuole membrane"/>
    <property type="evidence" value="ECO:0007669"/>
    <property type="project" value="TreeGrafter"/>
</dbReference>
<dbReference type="OMA" id="KSWTSAT"/>
<evidence type="ECO:0000256" key="1">
    <source>
        <dbReference type="ARBA" id="ARBA00004380"/>
    </source>
</evidence>
<dbReference type="OrthoDB" id="272411at2759"/>
<feature type="compositionally biased region" description="Polar residues" evidence="5">
    <location>
        <begin position="78"/>
        <end position="91"/>
    </location>
</feature>
<feature type="compositionally biased region" description="Low complexity" evidence="5">
    <location>
        <begin position="192"/>
        <end position="210"/>
    </location>
</feature>
<dbReference type="GO" id="GO:0035658">
    <property type="term" value="C:Mon1-Ccz1 complex"/>
    <property type="evidence" value="ECO:0007669"/>
    <property type="project" value="TreeGrafter"/>
</dbReference>
<feature type="compositionally biased region" description="Basic and acidic residues" evidence="5">
    <location>
        <begin position="235"/>
        <end position="250"/>
    </location>
</feature>
<feature type="compositionally biased region" description="Basic residues" evidence="5">
    <location>
        <begin position="296"/>
        <end position="306"/>
    </location>
</feature>
<dbReference type="InterPro" id="IPR004353">
    <property type="entry name" value="Mon1"/>
</dbReference>
<evidence type="ECO:0000313" key="9">
    <source>
        <dbReference type="EMBL" id="CCF52623.1"/>
    </source>
</evidence>
<feature type="compositionally biased region" description="Low complexity" evidence="5">
    <location>
        <begin position="119"/>
        <end position="129"/>
    </location>
</feature>